<dbReference type="Pfam" id="PF10996">
    <property type="entry name" value="Beta-Casp"/>
    <property type="match status" value="1"/>
</dbReference>
<evidence type="ECO:0000313" key="6">
    <source>
        <dbReference type="Proteomes" id="UP001375370"/>
    </source>
</evidence>
<feature type="domain" description="Beta-Casp" evidence="4">
    <location>
        <begin position="257"/>
        <end position="380"/>
    </location>
</feature>
<dbReference type="RefSeq" id="WP_338736810.1">
    <property type="nucleotide sequence ID" value="NZ_CP146612.1"/>
</dbReference>
<keyword evidence="6" id="KW-1185">Reference proteome</keyword>
<feature type="region of interest" description="Disordered" evidence="2">
    <location>
        <begin position="105"/>
        <end position="127"/>
    </location>
</feature>
<dbReference type="InterPro" id="IPR036866">
    <property type="entry name" value="RibonucZ/Hydroxyglut_hydro"/>
</dbReference>
<dbReference type="EC" id="3.-.-.-" evidence="5"/>
<evidence type="ECO:0000259" key="3">
    <source>
        <dbReference type="SMART" id="SM00849"/>
    </source>
</evidence>
<proteinExistence type="predicted"/>
<dbReference type="CDD" id="cd16295">
    <property type="entry name" value="TTHA0252-CPSF-like_MBL-fold"/>
    <property type="match status" value="1"/>
</dbReference>
<name>A0ABZ2J194_9CHLR</name>
<dbReference type="GO" id="GO:0016787">
    <property type="term" value="F:hydrolase activity"/>
    <property type="evidence" value="ECO:0007669"/>
    <property type="project" value="UniProtKB-KW"/>
</dbReference>
<evidence type="ECO:0000256" key="2">
    <source>
        <dbReference type="SAM" id="MobiDB-lite"/>
    </source>
</evidence>
<feature type="compositionally biased region" description="Basic residues" evidence="2">
    <location>
        <begin position="110"/>
        <end position="122"/>
    </location>
</feature>
<dbReference type="SMART" id="SM01027">
    <property type="entry name" value="Beta-Casp"/>
    <property type="match status" value="1"/>
</dbReference>
<reference evidence="5 6" key="1">
    <citation type="submission" date="2024-03" db="EMBL/GenBank/DDBJ databases">
        <title>A Dehalogenimonas Isolated from Estuarine Sediments Dihaloeliminates Chlorinated Alkanes.</title>
        <authorList>
            <person name="Yang Y."/>
            <person name="Wang H."/>
        </authorList>
    </citation>
    <scope>NUCLEOTIDE SEQUENCE [LARGE SCALE GENOMIC DNA]</scope>
    <source>
        <strain evidence="5 6">W</strain>
    </source>
</reference>
<sequence length="465" mass="51483">MPKLTFLGAAGNVTGSRYLFEDTNTQLLVDCGMYQERDFQSRNWNPSPLEPSLIDAVFLTHAHIDHCGLLPKLVHDGFKGPVYATDATLEMAEVMLLDSARIQEEDADNKKRRHTREGRRGKTPFPEEPLYTVEDAQACVPLFRPLERNKKLKLDGISATLFNAGHVMGSAMVYLEFESGGEARTICFSGDIGRPDRLLQDAPDAPTKLDYLVMESTYGDREHPPAEDVKARLGAVIKETAERGGNIVIPAFALERTQELLYFLKTMFKDGSIPQLPVFVDSPMAIRLTEIFSRHPELWGGDIEGFKKGSPFEFPGLTLTGSAADSRAIAKEKGSSIIIAGSGMANGGRIKHHLVNNISRSENTILFVGYQARGTLGRVIVNGADPVRILGHEYEVRAKVEQLHGLSAHAGRTELLNWASQILEAPRRIFITHGEEEAATAVAGELRRRTGWEVSTPEYRQSFEL</sequence>
<evidence type="ECO:0000256" key="1">
    <source>
        <dbReference type="ARBA" id="ARBA00022801"/>
    </source>
</evidence>
<dbReference type="InterPro" id="IPR050698">
    <property type="entry name" value="MBL"/>
</dbReference>
<dbReference type="Gene3D" id="3.40.50.10890">
    <property type="match status" value="1"/>
</dbReference>
<evidence type="ECO:0000313" key="5">
    <source>
        <dbReference type="EMBL" id="WWX24695.1"/>
    </source>
</evidence>
<dbReference type="Gene3D" id="3.60.15.10">
    <property type="entry name" value="Ribonuclease Z/Hydroxyacylglutathione hydrolase-like"/>
    <property type="match status" value="1"/>
</dbReference>
<gene>
    <name evidence="5" type="ORF">V8247_05350</name>
</gene>
<protein>
    <submittedName>
        <fullName evidence="5">MBL fold metallo-hydrolase</fullName>
        <ecNumber evidence="5">3.-.-.-</ecNumber>
    </submittedName>
</protein>
<organism evidence="5 6">
    <name type="scientific">Candidatus Dehalogenimonas loeffleri</name>
    <dbReference type="NCBI Taxonomy" id="3127115"/>
    <lineage>
        <taxon>Bacteria</taxon>
        <taxon>Bacillati</taxon>
        <taxon>Chloroflexota</taxon>
        <taxon>Dehalococcoidia</taxon>
        <taxon>Dehalococcoidales</taxon>
        <taxon>Dehalococcoidaceae</taxon>
        <taxon>Dehalogenimonas</taxon>
    </lineage>
</organism>
<dbReference type="Proteomes" id="UP001375370">
    <property type="component" value="Chromosome"/>
</dbReference>
<dbReference type="EMBL" id="CP146612">
    <property type="protein sequence ID" value="WWX24695.1"/>
    <property type="molecule type" value="Genomic_DNA"/>
</dbReference>
<dbReference type="Pfam" id="PF00753">
    <property type="entry name" value="Lactamase_B"/>
    <property type="match status" value="1"/>
</dbReference>
<accession>A0ABZ2J194</accession>
<dbReference type="Pfam" id="PF07521">
    <property type="entry name" value="RMMBL"/>
    <property type="match status" value="1"/>
</dbReference>
<dbReference type="PANTHER" id="PTHR11203:SF37">
    <property type="entry name" value="INTEGRATOR COMPLEX SUBUNIT 11"/>
    <property type="match status" value="1"/>
</dbReference>
<dbReference type="SUPFAM" id="SSF56281">
    <property type="entry name" value="Metallo-hydrolase/oxidoreductase"/>
    <property type="match status" value="1"/>
</dbReference>
<evidence type="ECO:0000259" key="4">
    <source>
        <dbReference type="SMART" id="SM01027"/>
    </source>
</evidence>
<dbReference type="PANTHER" id="PTHR11203">
    <property type="entry name" value="CLEAVAGE AND POLYADENYLATION SPECIFICITY FACTOR FAMILY MEMBER"/>
    <property type="match status" value="1"/>
</dbReference>
<keyword evidence="1 5" id="KW-0378">Hydrolase</keyword>
<dbReference type="SMART" id="SM00849">
    <property type="entry name" value="Lactamase_B"/>
    <property type="match status" value="1"/>
</dbReference>
<feature type="domain" description="Metallo-beta-lactamase" evidence="3">
    <location>
        <begin position="14"/>
        <end position="252"/>
    </location>
</feature>
<dbReference type="InterPro" id="IPR001279">
    <property type="entry name" value="Metallo-B-lactamas"/>
</dbReference>
<dbReference type="InterPro" id="IPR022712">
    <property type="entry name" value="Beta_Casp"/>
</dbReference>
<dbReference type="InterPro" id="IPR011108">
    <property type="entry name" value="RMMBL"/>
</dbReference>